<reference evidence="2" key="2">
    <citation type="submission" date="2015-07" db="EMBL/GenBank/DDBJ databases">
        <title>Contrasting host-pathogen interactions and genome evolution in two generalist and specialist microsporidian pathogens of mosquitoes.</title>
        <authorList>
            <consortium name="The Broad Institute Genomics Platform"/>
            <consortium name="The Broad Institute Genome Sequencing Center for Infectious Disease"/>
            <person name="Cuomo C.A."/>
            <person name="Sanscrainte N.D."/>
            <person name="Goldberg J.M."/>
            <person name="Heiman D."/>
            <person name="Young S."/>
            <person name="Zeng Q."/>
            <person name="Becnel J.J."/>
            <person name="Birren B.W."/>
        </authorList>
    </citation>
    <scope>NUCLEOTIDE SEQUENCE [LARGE SCALE GENOMIC DNA]</scope>
    <source>
        <strain evidence="2">USNM 41457</strain>
    </source>
</reference>
<evidence type="ECO:0000313" key="1">
    <source>
        <dbReference type="EMBL" id="EJW01202.1"/>
    </source>
</evidence>
<comment type="caution">
    <text evidence="1">The sequence shown here is derived from an EMBL/GenBank/DDBJ whole genome shotgun (WGS) entry which is preliminary data.</text>
</comment>
<evidence type="ECO:0000313" key="2">
    <source>
        <dbReference type="Proteomes" id="UP000003163"/>
    </source>
</evidence>
<dbReference type="InParanoid" id="J9DIL1"/>
<dbReference type="EMBL" id="AFBI03000227">
    <property type="protein sequence ID" value="EJW01202.1"/>
    <property type="molecule type" value="Genomic_DNA"/>
</dbReference>
<reference evidence="1 2" key="1">
    <citation type="submission" date="2011-08" db="EMBL/GenBank/DDBJ databases">
        <authorList>
            <person name="Liu Z.J."/>
            <person name="Shi F.L."/>
            <person name="Lu J.Q."/>
            <person name="Li M."/>
            <person name="Wang Z.L."/>
        </authorList>
    </citation>
    <scope>NUCLEOTIDE SEQUENCE [LARGE SCALE GENOMIC DNA]</scope>
    <source>
        <strain evidence="1 2">USNM 41457</strain>
    </source>
</reference>
<sequence>MQAKTQKADKNAQIKQIIVAKVDQKNLIKTIEFKTTNNDKIENKNFDSHIKEEFERNCNIKEPVYFLGRNKNGNFSLKPISKKILKAARIVIDRVNEKINKQCEILKQNRNFSEIQNTERKFDKGNINVEMKKIDSKKCITPTKHQENLNYLQQKKKF</sequence>
<organism evidence="1 2">
    <name type="scientific">Edhazardia aedis (strain USNM 41457)</name>
    <name type="common">Microsporidian parasite</name>
    <dbReference type="NCBI Taxonomy" id="1003232"/>
    <lineage>
        <taxon>Eukaryota</taxon>
        <taxon>Fungi</taxon>
        <taxon>Fungi incertae sedis</taxon>
        <taxon>Microsporidia</taxon>
        <taxon>Edhazardia</taxon>
    </lineage>
</organism>
<dbReference type="AlphaFoldDB" id="J9DIL1"/>
<protein>
    <submittedName>
        <fullName evidence="1">Uncharacterized protein</fullName>
    </submittedName>
</protein>
<dbReference type="HOGENOM" id="CLU_1669373_0_0_1"/>
<gene>
    <name evidence="1" type="ORF">EDEG_04063</name>
</gene>
<name>J9DIL1_EDHAE</name>
<proteinExistence type="predicted"/>
<dbReference type="VEuPathDB" id="MicrosporidiaDB:EDEG_04063"/>
<dbReference type="Proteomes" id="UP000003163">
    <property type="component" value="Unassembled WGS sequence"/>
</dbReference>
<keyword evidence="2" id="KW-1185">Reference proteome</keyword>
<accession>J9DIL1</accession>